<sequence>VIEYCSPEDLALFKLIRSESSGRILSIPEIIDAGISKWPIENFAYSDFTVIDNTEDELLEAIKEMHLRMKGEWTATDEDKRLQSQYRSYLRISDYNPWFKTPISAYFLKKHADELFKSKDS</sequence>
<organism evidence="1 2">
    <name type="scientific">Aduncisulcus paluster</name>
    <dbReference type="NCBI Taxonomy" id="2918883"/>
    <lineage>
        <taxon>Eukaryota</taxon>
        <taxon>Metamonada</taxon>
        <taxon>Carpediemonas-like organisms</taxon>
        <taxon>Aduncisulcus</taxon>
    </lineage>
</organism>
<keyword evidence="2" id="KW-1185">Reference proteome</keyword>
<evidence type="ECO:0000313" key="2">
    <source>
        <dbReference type="Proteomes" id="UP001057375"/>
    </source>
</evidence>
<dbReference type="EMBL" id="BQXS01005238">
    <property type="protein sequence ID" value="GKT37797.1"/>
    <property type="molecule type" value="Genomic_DNA"/>
</dbReference>
<evidence type="ECO:0000313" key="1">
    <source>
        <dbReference type="EMBL" id="GKT37797.1"/>
    </source>
</evidence>
<accession>A0ABQ5KZK6</accession>
<name>A0ABQ5KZK6_9EUKA</name>
<reference evidence="1" key="1">
    <citation type="submission" date="2022-03" db="EMBL/GenBank/DDBJ databases">
        <title>Draft genome sequence of Aduncisulcus paluster, a free-living microaerophilic Fornicata.</title>
        <authorList>
            <person name="Yuyama I."/>
            <person name="Kume K."/>
            <person name="Tamura T."/>
            <person name="Inagaki Y."/>
            <person name="Hashimoto T."/>
        </authorList>
    </citation>
    <scope>NUCLEOTIDE SEQUENCE</scope>
    <source>
        <strain evidence="1">NY0171</strain>
    </source>
</reference>
<dbReference type="InterPro" id="IPR030808">
    <property type="entry name" value="Glycosyl_04372"/>
</dbReference>
<dbReference type="NCBIfam" id="TIGR04372">
    <property type="entry name" value="glycosyl_04372"/>
    <property type="match status" value="1"/>
</dbReference>
<dbReference type="Proteomes" id="UP001057375">
    <property type="component" value="Unassembled WGS sequence"/>
</dbReference>
<feature type="non-terminal residue" evidence="1">
    <location>
        <position position="1"/>
    </location>
</feature>
<comment type="caution">
    <text evidence="1">The sequence shown here is derived from an EMBL/GenBank/DDBJ whole genome shotgun (WGS) entry which is preliminary data.</text>
</comment>
<proteinExistence type="predicted"/>
<protein>
    <submittedName>
        <fullName evidence="1">TIGR04372 family glycosyltransferase</fullName>
    </submittedName>
</protein>
<gene>
    <name evidence="1" type="ORF">ADUPG1_003735</name>
</gene>